<evidence type="ECO:0000313" key="2">
    <source>
        <dbReference type="Proteomes" id="UP000570595"/>
    </source>
</evidence>
<dbReference type="OrthoDB" id="470954at2759"/>
<organism evidence="1 2">
    <name type="scientific">Perkinsus olseni</name>
    <name type="common">Perkinsus atlanticus</name>
    <dbReference type="NCBI Taxonomy" id="32597"/>
    <lineage>
        <taxon>Eukaryota</taxon>
        <taxon>Sar</taxon>
        <taxon>Alveolata</taxon>
        <taxon>Perkinsozoa</taxon>
        <taxon>Perkinsea</taxon>
        <taxon>Perkinsida</taxon>
        <taxon>Perkinsidae</taxon>
        <taxon>Perkinsus</taxon>
    </lineage>
</organism>
<name>A0A7J6KI85_PEROL</name>
<sequence length="181" mass="20300">TLPEGAIQSSAKRTARKLGWSWQHLRHSVVRRYGRRSAIVDELSKLLRQLEFSSPSEVDAFLEKCEAIMHALEAAYGQDRSETRRVVKHIIGTLPPHIATEIIREIKQTVGMASAMSRRMAMDCDWELLLPFVPSFSPGEEEMMSVSDIIRDVCRTIESGDPASQLSDRVAYAGDSKAREG</sequence>
<feature type="non-terminal residue" evidence="1">
    <location>
        <position position="1"/>
    </location>
</feature>
<protein>
    <submittedName>
        <fullName evidence="1">Uncharacterized protein</fullName>
    </submittedName>
</protein>
<accession>A0A7J6KI85</accession>
<feature type="non-terminal residue" evidence="1">
    <location>
        <position position="181"/>
    </location>
</feature>
<dbReference type="EMBL" id="JABAHT010002999">
    <property type="protein sequence ID" value="KAF4646664.1"/>
    <property type="molecule type" value="Genomic_DNA"/>
</dbReference>
<reference evidence="1 2" key="1">
    <citation type="submission" date="2020-04" db="EMBL/GenBank/DDBJ databases">
        <title>Perkinsus olseni comparative genomics.</title>
        <authorList>
            <person name="Bogema D.R."/>
        </authorList>
    </citation>
    <scope>NUCLEOTIDE SEQUENCE [LARGE SCALE GENOMIC DNA]</scope>
    <source>
        <strain evidence="1">ATCC PRA-179</strain>
    </source>
</reference>
<dbReference type="Proteomes" id="UP000570595">
    <property type="component" value="Unassembled WGS sequence"/>
</dbReference>
<comment type="caution">
    <text evidence="1">The sequence shown here is derived from an EMBL/GenBank/DDBJ whole genome shotgun (WGS) entry which is preliminary data.</text>
</comment>
<evidence type="ECO:0000313" key="1">
    <source>
        <dbReference type="EMBL" id="KAF4646664.1"/>
    </source>
</evidence>
<dbReference type="AlphaFoldDB" id="A0A7J6KI85"/>
<proteinExistence type="predicted"/>
<gene>
    <name evidence="1" type="ORF">FOZ61_005347</name>
</gene>